<gene>
    <name evidence="1" type="ordered locus">Halsa_1511</name>
</gene>
<keyword evidence="2" id="KW-1185">Reference proteome</keyword>
<evidence type="ECO:0000313" key="1">
    <source>
        <dbReference type="EMBL" id="ADQ14936.1"/>
    </source>
</evidence>
<protein>
    <submittedName>
        <fullName evidence="1">Uncharacterized protein</fullName>
    </submittedName>
</protein>
<reference evidence="1 2" key="1">
    <citation type="submission" date="2010-11" db="EMBL/GenBank/DDBJ databases">
        <title>Complete sequence of Halanaerobium sp. sapolanicus.</title>
        <authorList>
            <consortium name="US DOE Joint Genome Institute"/>
            <person name="Lucas S."/>
            <person name="Copeland A."/>
            <person name="Lapidus A."/>
            <person name="Cheng J.-F."/>
            <person name="Bruce D."/>
            <person name="Goodwin L."/>
            <person name="Pitluck S."/>
            <person name="Davenport K."/>
            <person name="Detter J.C."/>
            <person name="Han C."/>
            <person name="Tapia R."/>
            <person name="Land M."/>
            <person name="Hauser L."/>
            <person name="Jeffries C."/>
            <person name="Kyrpides N."/>
            <person name="Ivanova N."/>
            <person name="Mikhailova N."/>
            <person name="Begemann M.B."/>
            <person name="Mormile M.R."/>
            <person name="Wall J.D."/>
            <person name="Elias D.A."/>
            <person name="Woyke T."/>
        </authorList>
    </citation>
    <scope>NUCLEOTIDE SEQUENCE [LARGE SCALE GENOMIC DNA]</scope>
    <source>
        <strain evidence="2">sapolanicus</strain>
    </source>
</reference>
<dbReference type="EMBL" id="CP002304">
    <property type="protein sequence ID" value="ADQ14936.1"/>
    <property type="molecule type" value="Genomic_DNA"/>
</dbReference>
<dbReference type="HOGENOM" id="CLU_3200538_0_0_9"/>
<accession>E4RLM2</accession>
<sequence length="45" mass="5372">MIKKTGVFVVNLVSTDNKREFWYLDKFKTGITKMPVLLFLLLIYF</sequence>
<dbReference type="AlphaFoldDB" id="E4RLM2"/>
<name>E4RLM2_HALHG</name>
<proteinExistence type="predicted"/>
<dbReference type="KEGG" id="has:Halsa_1511"/>
<evidence type="ECO:0000313" key="2">
    <source>
        <dbReference type="Proteomes" id="UP000007434"/>
    </source>
</evidence>
<reference evidence="1 2" key="2">
    <citation type="journal article" date="2011" name="J. Bacteriol.">
        <title>Complete Genome Sequence of the Haloalkaliphilic, Hydrogen Producing Halanaerobium hydrogenoformans.</title>
        <authorList>
            <person name="Brown S.D."/>
            <person name="Begemann M.B."/>
            <person name="Mormile M.R."/>
            <person name="Wall J.D."/>
            <person name="Han C.S."/>
            <person name="Goodwin L.A."/>
            <person name="Pitluck S."/>
            <person name="Land M.L."/>
            <person name="Hauser L.J."/>
            <person name="Elias D.A."/>
        </authorList>
    </citation>
    <scope>NUCLEOTIDE SEQUENCE [LARGE SCALE GENOMIC DNA]</scope>
    <source>
        <strain evidence="2">sapolanicus</strain>
    </source>
</reference>
<dbReference type="Proteomes" id="UP000007434">
    <property type="component" value="Chromosome"/>
</dbReference>
<organism evidence="1 2">
    <name type="scientific">Halanaerobium hydrogeniformans</name>
    <name type="common">Halanaerobium sp. (strain sapolanicus)</name>
    <dbReference type="NCBI Taxonomy" id="656519"/>
    <lineage>
        <taxon>Bacteria</taxon>
        <taxon>Bacillati</taxon>
        <taxon>Bacillota</taxon>
        <taxon>Clostridia</taxon>
        <taxon>Halanaerobiales</taxon>
        <taxon>Halanaerobiaceae</taxon>
        <taxon>Halanaerobium</taxon>
    </lineage>
</organism>